<keyword evidence="1" id="KW-1133">Transmembrane helix</keyword>
<proteinExistence type="predicted"/>
<accession>A0ABQ1N431</accession>
<gene>
    <name evidence="2" type="ORF">GCM10011506_42840</name>
</gene>
<feature type="transmembrane region" description="Helical" evidence="1">
    <location>
        <begin position="96"/>
        <end position="115"/>
    </location>
</feature>
<feature type="transmembrane region" description="Helical" evidence="1">
    <location>
        <begin position="39"/>
        <end position="57"/>
    </location>
</feature>
<dbReference type="Proteomes" id="UP000636010">
    <property type="component" value="Unassembled WGS sequence"/>
</dbReference>
<evidence type="ECO:0000313" key="3">
    <source>
        <dbReference type="Proteomes" id="UP000636010"/>
    </source>
</evidence>
<feature type="transmembrane region" description="Helical" evidence="1">
    <location>
        <begin position="121"/>
        <end position="140"/>
    </location>
</feature>
<evidence type="ECO:0000313" key="2">
    <source>
        <dbReference type="EMBL" id="GGC52634.1"/>
    </source>
</evidence>
<keyword evidence="3" id="KW-1185">Reference proteome</keyword>
<name>A0ABQ1N431_9BACT</name>
<feature type="transmembrane region" description="Helical" evidence="1">
    <location>
        <begin position="6"/>
        <end position="27"/>
    </location>
</feature>
<keyword evidence="1" id="KW-0472">Membrane</keyword>
<feature type="transmembrane region" description="Helical" evidence="1">
    <location>
        <begin position="186"/>
        <end position="204"/>
    </location>
</feature>
<dbReference type="EMBL" id="BMEC01000017">
    <property type="protein sequence ID" value="GGC52634.1"/>
    <property type="molecule type" value="Genomic_DNA"/>
</dbReference>
<evidence type="ECO:0008006" key="4">
    <source>
        <dbReference type="Google" id="ProtNLM"/>
    </source>
</evidence>
<feature type="transmembrane region" description="Helical" evidence="1">
    <location>
        <begin position="63"/>
        <end position="84"/>
    </location>
</feature>
<comment type="caution">
    <text evidence="2">The sequence shown here is derived from an EMBL/GenBank/DDBJ whole genome shotgun (WGS) entry which is preliminary data.</text>
</comment>
<organism evidence="2 3">
    <name type="scientific">Marivirga lumbricoides</name>
    <dbReference type="NCBI Taxonomy" id="1046115"/>
    <lineage>
        <taxon>Bacteria</taxon>
        <taxon>Pseudomonadati</taxon>
        <taxon>Bacteroidota</taxon>
        <taxon>Cytophagia</taxon>
        <taxon>Cytophagales</taxon>
        <taxon>Marivirgaceae</taxon>
        <taxon>Marivirga</taxon>
    </lineage>
</organism>
<sequence>MEKILLITHASAGFITLVTGIIAMIFPKRLNIHRPSGKVFYYAMWYVVVTAFILSVLKSNLFLFMIGTLVFYTNTMGLRCLKLYKSTKTVIGWKEWSIWIITFLLIASVQTYIITKIGFRIDGAFLVLNIFSVILISNLIQDLRLLLTKKNPRKDFLLAHVGKMGGTFIAAITAALVQNVQSEPIWIAWLLPTAIFTPVIVYYSRNIRSGKFWSKKRKPVEKL</sequence>
<feature type="transmembrane region" description="Helical" evidence="1">
    <location>
        <begin position="161"/>
        <end position="180"/>
    </location>
</feature>
<keyword evidence="1" id="KW-0812">Transmembrane</keyword>
<dbReference type="RefSeq" id="WP_188467385.1">
    <property type="nucleotide sequence ID" value="NZ_BAABHU010000017.1"/>
</dbReference>
<evidence type="ECO:0000256" key="1">
    <source>
        <dbReference type="SAM" id="Phobius"/>
    </source>
</evidence>
<reference evidence="3" key="1">
    <citation type="journal article" date="2019" name="Int. J. Syst. Evol. Microbiol.">
        <title>The Global Catalogue of Microorganisms (GCM) 10K type strain sequencing project: providing services to taxonomists for standard genome sequencing and annotation.</title>
        <authorList>
            <consortium name="The Broad Institute Genomics Platform"/>
            <consortium name="The Broad Institute Genome Sequencing Center for Infectious Disease"/>
            <person name="Wu L."/>
            <person name="Ma J."/>
        </authorList>
    </citation>
    <scope>NUCLEOTIDE SEQUENCE [LARGE SCALE GENOMIC DNA]</scope>
    <source>
        <strain evidence="3">CGMCC 1.10832</strain>
    </source>
</reference>
<protein>
    <recommendedName>
        <fullName evidence="4">DUF2306 domain-containing protein</fullName>
    </recommendedName>
</protein>